<keyword evidence="3 7" id="KW-0472">Membrane</keyword>
<dbReference type="PROSITE" id="PS50885">
    <property type="entry name" value="HAMP"/>
    <property type="match status" value="1"/>
</dbReference>
<evidence type="ECO:0000256" key="4">
    <source>
        <dbReference type="ARBA" id="ARBA00023224"/>
    </source>
</evidence>
<keyword evidence="4 6" id="KW-0807">Transducer</keyword>
<dbReference type="InterPro" id="IPR029151">
    <property type="entry name" value="Sensor-like_sf"/>
</dbReference>
<reference evidence="11" key="1">
    <citation type="journal article" date="2019" name="Int. J. Syst. Evol. Microbiol.">
        <title>The Global Catalogue of Microorganisms (GCM) 10K type strain sequencing project: providing services to taxonomists for standard genome sequencing and annotation.</title>
        <authorList>
            <consortium name="The Broad Institute Genomics Platform"/>
            <consortium name="The Broad Institute Genome Sequencing Center for Infectious Disease"/>
            <person name="Wu L."/>
            <person name="Ma J."/>
        </authorList>
    </citation>
    <scope>NUCLEOTIDE SEQUENCE [LARGE SCALE GENOMIC DNA]</scope>
    <source>
        <strain evidence="11">CCUG 57113</strain>
    </source>
</reference>
<evidence type="ECO:0000256" key="7">
    <source>
        <dbReference type="SAM" id="Phobius"/>
    </source>
</evidence>
<feature type="transmembrane region" description="Helical" evidence="7">
    <location>
        <begin position="303"/>
        <end position="324"/>
    </location>
</feature>
<dbReference type="SMART" id="SM00283">
    <property type="entry name" value="MA"/>
    <property type="match status" value="1"/>
</dbReference>
<keyword evidence="2" id="KW-1003">Cell membrane</keyword>
<evidence type="ECO:0000259" key="9">
    <source>
        <dbReference type="PROSITE" id="PS50885"/>
    </source>
</evidence>
<dbReference type="CDD" id="cd06225">
    <property type="entry name" value="HAMP"/>
    <property type="match status" value="1"/>
</dbReference>
<evidence type="ECO:0000256" key="5">
    <source>
        <dbReference type="ARBA" id="ARBA00029447"/>
    </source>
</evidence>
<evidence type="ECO:0000256" key="6">
    <source>
        <dbReference type="PROSITE-ProRule" id="PRU00284"/>
    </source>
</evidence>
<dbReference type="CDD" id="cd11386">
    <property type="entry name" value="MCP_signal"/>
    <property type="match status" value="1"/>
</dbReference>
<dbReference type="SUPFAM" id="SSF103190">
    <property type="entry name" value="Sensory domain-like"/>
    <property type="match status" value="1"/>
</dbReference>
<dbReference type="PROSITE" id="PS50111">
    <property type="entry name" value="CHEMOTAXIS_TRANSDUC_2"/>
    <property type="match status" value="1"/>
</dbReference>
<dbReference type="CDD" id="cd12913">
    <property type="entry name" value="PDC1_MCP_like"/>
    <property type="match status" value="1"/>
</dbReference>
<dbReference type="InterPro" id="IPR003660">
    <property type="entry name" value="HAMP_dom"/>
</dbReference>
<dbReference type="Gene3D" id="1.10.287.950">
    <property type="entry name" value="Methyl-accepting chemotaxis protein"/>
    <property type="match status" value="1"/>
</dbReference>
<evidence type="ECO:0000259" key="8">
    <source>
        <dbReference type="PROSITE" id="PS50111"/>
    </source>
</evidence>
<feature type="domain" description="HAMP" evidence="9">
    <location>
        <begin position="323"/>
        <end position="375"/>
    </location>
</feature>
<dbReference type="Pfam" id="PF00672">
    <property type="entry name" value="HAMP"/>
    <property type="match status" value="1"/>
</dbReference>
<protein>
    <submittedName>
        <fullName evidence="10">Methyl-accepting chemotaxis protein</fullName>
    </submittedName>
</protein>
<feature type="domain" description="Methyl-accepting transducer" evidence="8">
    <location>
        <begin position="394"/>
        <end position="630"/>
    </location>
</feature>
<dbReference type="Pfam" id="PF00015">
    <property type="entry name" value="MCPsignal"/>
    <property type="match status" value="1"/>
</dbReference>
<evidence type="ECO:0000256" key="1">
    <source>
        <dbReference type="ARBA" id="ARBA00004236"/>
    </source>
</evidence>
<dbReference type="Proteomes" id="UP001596105">
    <property type="component" value="Unassembled WGS sequence"/>
</dbReference>
<dbReference type="InterPro" id="IPR004089">
    <property type="entry name" value="MCPsignal_dom"/>
</dbReference>
<dbReference type="CDD" id="cd12912">
    <property type="entry name" value="PDC2_MCP_like"/>
    <property type="match status" value="1"/>
</dbReference>
<name>A0ABW0LZE7_9BACL</name>
<gene>
    <name evidence="10" type="ORF">ACFPPD_16495</name>
</gene>
<dbReference type="EMBL" id="JBHSMH010000055">
    <property type="protein sequence ID" value="MFC5470307.1"/>
    <property type="molecule type" value="Genomic_DNA"/>
</dbReference>
<comment type="similarity">
    <text evidence="5">Belongs to the methyl-accepting chemotaxis (MCP) protein family.</text>
</comment>
<comment type="subcellular location">
    <subcellularLocation>
        <location evidence="1">Cell membrane</location>
    </subcellularLocation>
</comment>
<evidence type="ECO:0000313" key="11">
    <source>
        <dbReference type="Proteomes" id="UP001596105"/>
    </source>
</evidence>
<comment type="caution">
    <text evidence="10">The sequence shown here is derived from an EMBL/GenBank/DDBJ whole genome shotgun (WGS) entry which is preliminary data.</text>
</comment>
<proteinExistence type="inferred from homology"/>
<accession>A0ABW0LZE7</accession>
<dbReference type="RefSeq" id="WP_209749930.1">
    <property type="nucleotide sequence ID" value="NZ_JBHSMH010000055.1"/>
</dbReference>
<dbReference type="Gene3D" id="6.10.340.10">
    <property type="match status" value="1"/>
</dbReference>
<dbReference type="Pfam" id="PF22673">
    <property type="entry name" value="MCP-like_PDC_1"/>
    <property type="match status" value="1"/>
</dbReference>
<keyword evidence="11" id="KW-1185">Reference proteome</keyword>
<dbReference type="Gene3D" id="3.30.450.20">
    <property type="entry name" value="PAS domain"/>
    <property type="match status" value="2"/>
</dbReference>
<evidence type="ECO:0000256" key="3">
    <source>
        <dbReference type="ARBA" id="ARBA00023136"/>
    </source>
</evidence>
<dbReference type="PANTHER" id="PTHR32089:SF112">
    <property type="entry name" value="LYSOZYME-LIKE PROTEIN-RELATED"/>
    <property type="match status" value="1"/>
</dbReference>
<evidence type="ECO:0000313" key="10">
    <source>
        <dbReference type="EMBL" id="MFC5470307.1"/>
    </source>
</evidence>
<organism evidence="10 11">
    <name type="scientific">Cohnella suwonensis</name>
    <dbReference type="NCBI Taxonomy" id="696072"/>
    <lineage>
        <taxon>Bacteria</taxon>
        <taxon>Bacillati</taxon>
        <taxon>Bacillota</taxon>
        <taxon>Bacilli</taxon>
        <taxon>Bacillales</taxon>
        <taxon>Paenibacillaceae</taxon>
        <taxon>Cohnella</taxon>
    </lineage>
</organism>
<sequence>MKTIRMKTMLTILPLVLLTLIGVSMVSYLNSRTMIQDQIERTMAEQLNGTIQQLDNRFIAHGKTAEVFARTIENFASEFSLDQYDAMIGNALQSNGDTFGLGIFFEPDRHEAGKKYVSTYGYKDKDKIVFTQDYSAAEYDYLNQEWYKTGANASGATAYTAPYYDATTDVTMATAAVPAYNAKKQLLGVVTADIDLVTIQDIVEHTKVGSTGWALLLDRNNNYIASPERDKIMKLKVDQDPNPSFAALSDPLLRNASGQATYSDDKGLNHVYYKKIPQLEWTLLLVIPDKELNAPLHKLLKTLLIVSLIGIAVIIATIIIYSWFITQNIKKVKALSVTLAEGDFTQTLSSGSKDEFGQMAKQFNTMIQRIKEMLSEVSGHSLNVASTSEQLMASAEQTSKATEMITASMQEVAGGAETQVQSSEEAARAMGEMAEGIQKIAESASAVSESSLIVSNKTQQGNEIIQNTVKQMEFIRDSVDHSAHIFVTLDEQSQEIGKIIDVISGISAQTNLLALNAAIEAARAGEHGRGFAVVAGEVRKLAEQTLQAADQVSSMIGTIQSEMQRAVSSIQQGTREVHEGTKAVQLTGELFNDILTQMEQVADQVQEVSAASEQMSAGSEQVTATVEQLARIAQDASDNAQSVAAASEEQLASMEEITSSANSLSHLVQELHAMIGKFKI</sequence>
<dbReference type="SUPFAM" id="SSF58104">
    <property type="entry name" value="Methyl-accepting chemotaxis protein (MCP) signaling domain"/>
    <property type="match status" value="1"/>
</dbReference>
<dbReference type="SMART" id="SM00304">
    <property type="entry name" value="HAMP"/>
    <property type="match status" value="1"/>
</dbReference>
<keyword evidence="7" id="KW-1133">Transmembrane helix</keyword>
<dbReference type="PANTHER" id="PTHR32089">
    <property type="entry name" value="METHYL-ACCEPTING CHEMOTAXIS PROTEIN MCPB"/>
    <property type="match status" value="1"/>
</dbReference>
<evidence type="ECO:0000256" key="2">
    <source>
        <dbReference type="ARBA" id="ARBA00022475"/>
    </source>
</evidence>
<keyword evidence="7" id="KW-0812">Transmembrane</keyword>